<accession>E3MZ57</accession>
<gene>
    <name evidence="2" type="ORF">CRE_05095</name>
</gene>
<keyword evidence="1" id="KW-1133">Transmembrane helix</keyword>
<protein>
    <submittedName>
        <fullName evidence="2">Uncharacterized protein</fullName>
    </submittedName>
</protein>
<reference evidence="2" key="1">
    <citation type="submission" date="2007-07" db="EMBL/GenBank/DDBJ databases">
        <title>PCAP assembly of the Caenorhabditis remanei genome.</title>
        <authorList>
            <consortium name="The Caenorhabditis remanei Sequencing Consortium"/>
            <person name="Wilson R.K."/>
        </authorList>
    </citation>
    <scope>NUCLEOTIDE SEQUENCE [LARGE SCALE GENOMIC DNA]</scope>
    <source>
        <strain evidence="2">PB4641</strain>
    </source>
</reference>
<dbReference type="InParanoid" id="E3MZ57"/>
<dbReference type="PANTHER" id="PTHR34152:SF6">
    <property type="entry name" value="GPDPASE_MEMB DOMAIN-CONTAINING PROTEIN-RELATED"/>
    <property type="match status" value="1"/>
</dbReference>
<sequence length="86" mass="10020">MILVQRIEEVSKKTAVCFLITSNIIFVIIPVYFMVVGLFSITKCPGNQFLPFWLIGVAILIIIDRVMFWKILVNETNFEKNVHQKF</sequence>
<evidence type="ECO:0000313" key="3">
    <source>
        <dbReference type="Proteomes" id="UP000008281"/>
    </source>
</evidence>
<dbReference type="Proteomes" id="UP000008281">
    <property type="component" value="Unassembled WGS sequence"/>
</dbReference>
<organism evidence="3">
    <name type="scientific">Caenorhabditis remanei</name>
    <name type="common">Caenorhabditis vulgaris</name>
    <dbReference type="NCBI Taxonomy" id="31234"/>
    <lineage>
        <taxon>Eukaryota</taxon>
        <taxon>Metazoa</taxon>
        <taxon>Ecdysozoa</taxon>
        <taxon>Nematoda</taxon>
        <taxon>Chromadorea</taxon>
        <taxon>Rhabditida</taxon>
        <taxon>Rhabditina</taxon>
        <taxon>Rhabditomorpha</taxon>
        <taxon>Rhabditoidea</taxon>
        <taxon>Rhabditidae</taxon>
        <taxon>Peloderinae</taxon>
        <taxon>Caenorhabditis</taxon>
    </lineage>
</organism>
<feature type="transmembrane region" description="Helical" evidence="1">
    <location>
        <begin position="52"/>
        <end position="73"/>
    </location>
</feature>
<dbReference type="PANTHER" id="PTHR34152">
    <property type="entry name" value="PROTEIN CBG12353-RELATED"/>
    <property type="match status" value="1"/>
</dbReference>
<evidence type="ECO:0000313" key="2">
    <source>
        <dbReference type="EMBL" id="EFP12841.1"/>
    </source>
</evidence>
<proteinExistence type="predicted"/>
<keyword evidence="1" id="KW-0472">Membrane</keyword>
<evidence type="ECO:0000256" key="1">
    <source>
        <dbReference type="SAM" id="Phobius"/>
    </source>
</evidence>
<keyword evidence="3" id="KW-1185">Reference proteome</keyword>
<dbReference type="EMBL" id="DS268499">
    <property type="protein sequence ID" value="EFP12841.1"/>
    <property type="molecule type" value="Genomic_DNA"/>
</dbReference>
<keyword evidence="1" id="KW-0812">Transmembrane</keyword>
<dbReference type="OrthoDB" id="5824395at2759"/>
<name>E3MZ57_CAERE</name>
<dbReference type="AlphaFoldDB" id="E3MZ57"/>
<dbReference type="HOGENOM" id="CLU_2500061_0_0_1"/>
<feature type="transmembrane region" description="Helical" evidence="1">
    <location>
        <begin position="16"/>
        <end position="40"/>
    </location>
</feature>